<dbReference type="Proteomes" id="UP000479639">
    <property type="component" value="Unassembled WGS sequence"/>
</dbReference>
<protein>
    <submittedName>
        <fullName evidence="5">LytR family transcriptional regulator</fullName>
    </submittedName>
</protein>
<evidence type="ECO:0000256" key="3">
    <source>
        <dbReference type="SAM" id="Phobius"/>
    </source>
</evidence>
<keyword evidence="6" id="KW-1185">Reference proteome</keyword>
<name>A0A7C8FWD0_9ACTN</name>
<evidence type="ECO:0000259" key="4">
    <source>
        <dbReference type="Pfam" id="PF03816"/>
    </source>
</evidence>
<dbReference type="AlphaFoldDB" id="A0A7C8FWD0"/>
<comment type="similarity">
    <text evidence="1">Belongs to the LytR/CpsA/Psr (LCP) family.</text>
</comment>
<keyword evidence="3" id="KW-0472">Membrane</keyword>
<comment type="caution">
    <text evidence="5">The sequence shown here is derived from an EMBL/GenBank/DDBJ whole genome shotgun (WGS) entry which is preliminary data.</text>
</comment>
<evidence type="ECO:0000313" key="6">
    <source>
        <dbReference type="Proteomes" id="UP000479639"/>
    </source>
</evidence>
<feature type="domain" description="Cell envelope-related transcriptional attenuator" evidence="4">
    <location>
        <begin position="164"/>
        <end position="307"/>
    </location>
</feature>
<evidence type="ECO:0000256" key="2">
    <source>
        <dbReference type="SAM" id="MobiDB-lite"/>
    </source>
</evidence>
<dbReference type="PANTHER" id="PTHR33392:SF6">
    <property type="entry name" value="POLYISOPRENYL-TEICHOIC ACID--PEPTIDOGLYCAN TEICHOIC ACID TRANSFERASE TAGU"/>
    <property type="match status" value="1"/>
</dbReference>
<keyword evidence="3" id="KW-0812">Transmembrane</keyword>
<dbReference type="InterPro" id="IPR050922">
    <property type="entry name" value="LytR/CpsA/Psr_CW_biosynth"/>
</dbReference>
<feature type="compositionally biased region" description="Low complexity" evidence="2">
    <location>
        <begin position="27"/>
        <end position="49"/>
    </location>
</feature>
<dbReference type="NCBIfam" id="TIGR00350">
    <property type="entry name" value="lytR_cpsA_psr"/>
    <property type="match status" value="1"/>
</dbReference>
<feature type="region of interest" description="Disordered" evidence="2">
    <location>
        <begin position="391"/>
        <end position="433"/>
    </location>
</feature>
<dbReference type="Gene3D" id="3.40.630.190">
    <property type="entry name" value="LCP protein"/>
    <property type="match status" value="1"/>
</dbReference>
<dbReference type="PANTHER" id="PTHR33392">
    <property type="entry name" value="POLYISOPRENYL-TEICHOIC ACID--PEPTIDOGLYCAN TEICHOIC ACID TRANSFERASE TAGU"/>
    <property type="match status" value="1"/>
</dbReference>
<evidence type="ECO:0000313" key="5">
    <source>
        <dbReference type="EMBL" id="KAB1645906.1"/>
    </source>
</evidence>
<dbReference type="InterPro" id="IPR004474">
    <property type="entry name" value="LytR_CpsA_psr"/>
</dbReference>
<organism evidence="5 6">
    <name type="scientific">Adlercreutzia muris</name>
    <dbReference type="NCBI Taxonomy" id="1796610"/>
    <lineage>
        <taxon>Bacteria</taxon>
        <taxon>Bacillati</taxon>
        <taxon>Actinomycetota</taxon>
        <taxon>Coriobacteriia</taxon>
        <taxon>Eggerthellales</taxon>
        <taxon>Eggerthellaceae</taxon>
        <taxon>Adlercreutzia</taxon>
    </lineage>
</organism>
<dbReference type="Pfam" id="PF03816">
    <property type="entry name" value="LytR_cpsA_psr"/>
    <property type="match status" value="1"/>
</dbReference>
<feature type="region of interest" description="Disordered" evidence="2">
    <location>
        <begin position="1"/>
        <end position="73"/>
    </location>
</feature>
<reference evidence="5 6" key="1">
    <citation type="submission" date="2019-09" db="EMBL/GenBank/DDBJ databases">
        <title>Whole genome shotgun sequencing (WGS) of Ellagibacter isourolithinifaciens DSM 104140(T) and Adlercreutzia muris DSM 29508(T).</title>
        <authorList>
            <person name="Stoll D.A."/>
            <person name="Danylec N."/>
            <person name="Huch M."/>
        </authorList>
    </citation>
    <scope>NUCLEOTIDE SEQUENCE [LARGE SCALE GENOMIC DNA]</scope>
    <source>
        <strain evidence="5 6">DSM 29508</strain>
    </source>
</reference>
<keyword evidence="3" id="KW-1133">Transmembrane helix</keyword>
<proteinExistence type="inferred from homology"/>
<dbReference type="EMBL" id="WAJS01000021">
    <property type="protein sequence ID" value="KAB1645906.1"/>
    <property type="molecule type" value="Genomic_DNA"/>
</dbReference>
<dbReference type="RefSeq" id="WP_151430945.1">
    <property type="nucleotide sequence ID" value="NZ_JANJZI010000006.1"/>
</dbReference>
<sequence>MAHRPGKHSAPLPSGNRRRGAHSADLSAYSRSSSSGYGSSAGRSRTRSAFDGTGFSATPSPVAPESHSRSFAASDSLARAKAARKKSRGKKIALGIVGALAVALIGAGAAAALYLNGINSTIQSMDETEKMELKEQLAAPKATDGSYYVGIFGSDARKGETASRSDVTMLARIDPNTGVVDLVSVPRDTMIEIEGHGTQKINAAYAFGGPSEAVKTLSTFAGVPITHYVEVHFEELKDVVNELGGIEVNVPEGFYSDTSGLTIEAGEQTLNGDEALAFARERHAVSGGDFSRAQAQRMIIEAIVKKVLDASPTEIPGMVESLARCVTTDYSVSDLVNLALTFKDKGMTMYSAACPSYTLNQDGISYVGTQYKEWQDMMRRVDAGLDPAETDIEIPEPQASDTELGAATNARSPQDYEGLLEGALTTDDVKAAE</sequence>
<feature type="transmembrane region" description="Helical" evidence="3">
    <location>
        <begin position="92"/>
        <end position="115"/>
    </location>
</feature>
<evidence type="ECO:0000256" key="1">
    <source>
        <dbReference type="ARBA" id="ARBA00006068"/>
    </source>
</evidence>
<accession>A0A7C8FWD0</accession>
<gene>
    <name evidence="5" type="ORF">F8D48_07670</name>
</gene>